<keyword evidence="2" id="KW-1185">Reference proteome</keyword>
<comment type="caution">
    <text evidence="1">The sequence shown here is derived from an EMBL/GenBank/DDBJ whole genome shotgun (WGS) entry which is preliminary data.</text>
</comment>
<reference evidence="1" key="1">
    <citation type="submission" date="2022-02" db="EMBL/GenBank/DDBJ databases">
        <title>Plant Genome Project.</title>
        <authorList>
            <person name="Zhang R.-G."/>
        </authorList>
    </citation>
    <scope>NUCLEOTIDE SEQUENCE</scope>
    <source>
        <strain evidence="1">AT1</strain>
    </source>
</reference>
<evidence type="ECO:0000313" key="2">
    <source>
        <dbReference type="Proteomes" id="UP001062846"/>
    </source>
</evidence>
<dbReference type="EMBL" id="CM046390">
    <property type="protein sequence ID" value="KAI8562718.1"/>
    <property type="molecule type" value="Genomic_DNA"/>
</dbReference>
<name>A0ACC0PDD2_RHOML</name>
<sequence>MLVDSKVPRTVILPFYCNKSYLLGNGILKTWLNLGEDGSISTCGTYHGDTIVHNENIEASKVGETRKLKGMWIHPRYLQILKLSPHGLRGSSHRRFVFCKSLSFDEDIHQMEDQIISRKYKEPVYAMWTRDLLLGLKIGSITRLSFATELPGIVLALHPPFLPDIKLVNHCRVGELNRGGAVVEVNSVKRMQ</sequence>
<proteinExistence type="predicted"/>
<dbReference type="Proteomes" id="UP001062846">
    <property type="component" value="Chromosome 3"/>
</dbReference>
<gene>
    <name evidence="1" type="ORF">RHMOL_Rhmol03G0056100</name>
</gene>
<protein>
    <submittedName>
        <fullName evidence="1">Uncharacterized protein</fullName>
    </submittedName>
</protein>
<evidence type="ECO:0000313" key="1">
    <source>
        <dbReference type="EMBL" id="KAI8562718.1"/>
    </source>
</evidence>
<accession>A0ACC0PDD2</accession>
<organism evidence="1 2">
    <name type="scientific">Rhododendron molle</name>
    <name type="common">Chinese azalea</name>
    <name type="synonym">Azalea mollis</name>
    <dbReference type="NCBI Taxonomy" id="49168"/>
    <lineage>
        <taxon>Eukaryota</taxon>
        <taxon>Viridiplantae</taxon>
        <taxon>Streptophyta</taxon>
        <taxon>Embryophyta</taxon>
        <taxon>Tracheophyta</taxon>
        <taxon>Spermatophyta</taxon>
        <taxon>Magnoliopsida</taxon>
        <taxon>eudicotyledons</taxon>
        <taxon>Gunneridae</taxon>
        <taxon>Pentapetalae</taxon>
        <taxon>asterids</taxon>
        <taxon>Ericales</taxon>
        <taxon>Ericaceae</taxon>
        <taxon>Ericoideae</taxon>
        <taxon>Rhodoreae</taxon>
        <taxon>Rhododendron</taxon>
    </lineage>
</organism>